<sequence length="105" mass="11023">MNRTRAIDGLAAVLRDAASRSDWELLGRAVGELAPALQRLGAGTPWTGAERAALGRLRSAHDGAAVQVAATTTQLQARLDDMRGNKEGWMAYALADEPGTGSPQP</sequence>
<evidence type="ECO:0000313" key="1">
    <source>
        <dbReference type="EMBL" id="MFC0250583.1"/>
    </source>
</evidence>
<reference evidence="1 2" key="1">
    <citation type="submission" date="2024-09" db="EMBL/GenBank/DDBJ databases">
        <authorList>
            <person name="Sun Q."/>
            <person name="Mori K."/>
        </authorList>
    </citation>
    <scope>NUCLEOTIDE SEQUENCE [LARGE SCALE GENOMIC DNA]</scope>
    <source>
        <strain evidence="1 2">CCM 7792</strain>
    </source>
</reference>
<organism evidence="1 2">
    <name type="scientific">Massilia consociata</name>
    <dbReference type="NCBI Taxonomy" id="760117"/>
    <lineage>
        <taxon>Bacteria</taxon>
        <taxon>Pseudomonadati</taxon>
        <taxon>Pseudomonadota</taxon>
        <taxon>Betaproteobacteria</taxon>
        <taxon>Burkholderiales</taxon>
        <taxon>Oxalobacteraceae</taxon>
        <taxon>Telluria group</taxon>
        <taxon>Massilia</taxon>
    </lineage>
</organism>
<comment type="caution">
    <text evidence="1">The sequence shown here is derived from an EMBL/GenBank/DDBJ whole genome shotgun (WGS) entry which is preliminary data.</text>
</comment>
<dbReference type="Proteomes" id="UP001589773">
    <property type="component" value="Unassembled WGS sequence"/>
</dbReference>
<dbReference type="RefSeq" id="WP_379677350.1">
    <property type="nucleotide sequence ID" value="NZ_JBHLWP010000003.1"/>
</dbReference>
<proteinExistence type="predicted"/>
<accession>A0ABV6FAN0</accession>
<protein>
    <recommendedName>
        <fullName evidence="3">Flagellar protein FliT</fullName>
    </recommendedName>
</protein>
<keyword evidence="2" id="KW-1185">Reference proteome</keyword>
<evidence type="ECO:0008006" key="3">
    <source>
        <dbReference type="Google" id="ProtNLM"/>
    </source>
</evidence>
<dbReference type="EMBL" id="JBHLWP010000003">
    <property type="protein sequence ID" value="MFC0250583.1"/>
    <property type="molecule type" value="Genomic_DNA"/>
</dbReference>
<name>A0ABV6FAN0_9BURK</name>
<evidence type="ECO:0000313" key="2">
    <source>
        <dbReference type="Proteomes" id="UP001589773"/>
    </source>
</evidence>
<gene>
    <name evidence="1" type="ORF">ACFFJK_01660</name>
</gene>